<dbReference type="Proteomes" id="UP001230188">
    <property type="component" value="Unassembled WGS sequence"/>
</dbReference>
<protein>
    <recommendedName>
        <fullName evidence="1">Acid ceramidase N-terminal domain-containing protein</fullName>
    </recommendedName>
</protein>
<evidence type="ECO:0000313" key="2">
    <source>
        <dbReference type="EMBL" id="KAJ8599077.1"/>
    </source>
</evidence>
<feature type="domain" description="Acid ceramidase N-terminal" evidence="1">
    <location>
        <begin position="40"/>
        <end position="88"/>
    </location>
</feature>
<gene>
    <name evidence="2" type="ORF">CTAYLR_007609</name>
</gene>
<comment type="caution">
    <text evidence="2">The sequence shown here is derived from an EMBL/GenBank/DDBJ whole genome shotgun (WGS) entry which is preliminary data.</text>
</comment>
<reference evidence="2" key="1">
    <citation type="submission" date="2023-01" db="EMBL/GenBank/DDBJ databases">
        <title>Metagenome sequencing of chrysophaentin producing Chrysophaeum taylorii.</title>
        <authorList>
            <person name="Davison J."/>
            <person name="Bewley C."/>
        </authorList>
    </citation>
    <scope>NUCLEOTIDE SEQUENCE</scope>
    <source>
        <strain evidence="2">NIES-1699</strain>
    </source>
</reference>
<dbReference type="PANTHER" id="PTHR28583:SF4">
    <property type="entry name" value="N-ACYLETHANOLAMINE-HYDROLYZING ACID AMIDASE"/>
    <property type="match status" value="1"/>
</dbReference>
<dbReference type="Pfam" id="PF15508">
    <property type="entry name" value="NAAA-beta"/>
    <property type="match status" value="1"/>
</dbReference>
<dbReference type="EMBL" id="JAQMWT010000590">
    <property type="protein sequence ID" value="KAJ8599077.1"/>
    <property type="molecule type" value="Genomic_DNA"/>
</dbReference>
<keyword evidence="3" id="KW-1185">Reference proteome</keyword>
<sequence length="385" mass="42466">MGWWWVMFGGAALGFECPHGRPWLVDETRPLLGSSRSPGRVSVDLDLPPSQRWVAVGEAYRNQSYLITEYFLEFLPENVLDLLIEMFTPVSSYGGFGDYGPEMEGYARGLNVSVGLVVIANLAYQLEHIGVSCDNWNTTGPTGQCFYKRGGSGGPCTSIVADDKNFNVYHARNLDWNLGDDLRGLIVDVDFIKNGTLFYTGTTVVSFVGILNGMRPGFYSYSFDARCQGGVLAVNLVEALSTGAETPAQHARRVFEAAPSTFAGFVGAMASGDLLDDAYYILGGVKDYEGTVLTRARNRAVDLWPLNETAWFRLETNYDHWDPVPAADDRRTPGNARMNNLTQANVNTTTLFHDILLQWPTFNSHTDVSCVMAAFDSTYECRVAA</sequence>
<evidence type="ECO:0000259" key="1">
    <source>
        <dbReference type="Pfam" id="PF15508"/>
    </source>
</evidence>
<dbReference type="InterPro" id="IPR029130">
    <property type="entry name" value="Acid_ceramidase_N"/>
</dbReference>
<dbReference type="GO" id="GO:0016810">
    <property type="term" value="F:hydrolase activity, acting on carbon-nitrogen (but not peptide) bonds"/>
    <property type="evidence" value="ECO:0007669"/>
    <property type="project" value="TreeGrafter"/>
</dbReference>
<accession>A0AAD7U848</accession>
<proteinExistence type="predicted"/>
<dbReference type="AlphaFoldDB" id="A0AAD7U848"/>
<name>A0AAD7U848_9STRA</name>
<evidence type="ECO:0000313" key="3">
    <source>
        <dbReference type="Proteomes" id="UP001230188"/>
    </source>
</evidence>
<organism evidence="2 3">
    <name type="scientific">Chrysophaeum taylorii</name>
    <dbReference type="NCBI Taxonomy" id="2483200"/>
    <lineage>
        <taxon>Eukaryota</taxon>
        <taxon>Sar</taxon>
        <taxon>Stramenopiles</taxon>
        <taxon>Ochrophyta</taxon>
        <taxon>Pelagophyceae</taxon>
        <taxon>Pelagomonadales</taxon>
        <taxon>Pelagomonadaceae</taxon>
        <taxon>Chrysophaeum</taxon>
    </lineage>
</organism>
<dbReference type="PANTHER" id="PTHR28583">
    <property type="entry name" value="ACID AMIDASE"/>
    <property type="match status" value="1"/>
</dbReference>